<protein>
    <submittedName>
        <fullName evidence="2">Uncharacterized protein</fullName>
    </submittedName>
</protein>
<dbReference type="RefSeq" id="WP_110831149.1">
    <property type="nucleotide sequence ID" value="NZ_QKLU01000004.1"/>
</dbReference>
<feature type="transmembrane region" description="Helical" evidence="1">
    <location>
        <begin position="154"/>
        <end position="171"/>
    </location>
</feature>
<dbReference type="EMBL" id="QKLU01000004">
    <property type="protein sequence ID" value="PYF74132.1"/>
    <property type="molecule type" value="Genomic_DNA"/>
</dbReference>
<keyword evidence="1" id="KW-1133">Transmembrane helix</keyword>
<keyword evidence="3" id="KW-1185">Reference proteome</keyword>
<keyword evidence="1" id="KW-0472">Membrane</keyword>
<comment type="caution">
    <text evidence="2">The sequence shown here is derived from an EMBL/GenBank/DDBJ whole genome shotgun (WGS) entry which is preliminary data.</text>
</comment>
<dbReference type="AlphaFoldDB" id="A0A318UCH4"/>
<dbReference type="Proteomes" id="UP000248198">
    <property type="component" value="Unassembled WGS sequence"/>
</dbReference>
<name>A0A318UCH4_9SPHI</name>
<evidence type="ECO:0000313" key="2">
    <source>
        <dbReference type="EMBL" id="PYF74132.1"/>
    </source>
</evidence>
<gene>
    <name evidence="2" type="ORF">B0O44_104303</name>
</gene>
<evidence type="ECO:0000313" key="3">
    <source>
        <dbReference type="Proteomes" id="UP000248198"/>
    </source>
</evidence>
<evidence type="ECO:0000256" key="1">
    <source>
        <dbReference type="SAM" id="Phobius"/>
    </source>
</evidence>
<proteinExistence type="predicted"/>
<feature type="transmembrane region" description="Helical" evidence="1">
    <location>
        <begin position="73"/>
        <end position="90"/>
    </location>
</feature>
<accession>A0A318UCH4</accession>
<keyword evidence="1" id="KW-0812">Transmembrane</keyword>
<organism evidence="2 3">
    <name type="scientific">Pedobacter nutrimenti</name>
    <dbReference type="NCBI Taxonomy" id="1241337"/>
    <lineage>
        <taxon>Bacteria</taxon>
        <taxon>Pseudomonadati</taxon>
        <taxon>Bacteroidota</taxon>
        <taxon>Sphingobacteriia</taxon>
        <taxon>Sphingobacteriales</taxon>
        <taxon>Sphingobacteriaceae</taxon>
        <taxon>Pedobacter</taxon>
    </lineage>
</organism>
<sequence length="198" mass="23352">MDFDDLKNSWQAQPVQTGTDQRRFAEQKNNWLKNRKRLLLSNVCMSIGFIVAMAVIAWVYFSFEKQYQWPFKVSIAMVYLLMVVFVIISWKSYAFKKIDFDVPGKGFVEYQIKKLDLQRDILTKYSWVYVVLLWLAMMLYAWEVTAKVTATYRFTAMLIITAYMGGITAWGKLKKHKKQIKEVKALIEELENLKQGLE</sequence>
<feature type="transmembrane region" description="Helical" evidence="1">
    <location>
        <begin position="38"/>
        <end position="61"/>
    </location>
</feature>
<reference evidence="2 3" key="1">
    <citation type="submission" date="2018-06" db="EMBL/GenBank/DDBJ databases">
        <title>Genomic Encyclopedia of Archaeal and Bacterial Type Strains, Phase II (KMG-II): from individual species to whole genera.</title>
        <authorList>
            <person name="Goeker M."/>
        </authorList>
    </citation>
    <scope>NUCLEOTIDE SEQUENCE [LARGE SCALE GENOMIC DNA]</scope>
    <source>
        <strain evidence="2 3">DSM 27372</strain>
    </source>
</reference>
<feature type="transmembrane region" description="Helical" evidence="1">
    <location>
        <begin position="122"/>
        <end position="142"/>
    </location>
</feature>
<dbReference type="OrthoDB" id="765719at2"/>